<dbReference type="AlphaFoldDB" id="A0A8X7BV22"/>
<sequence length="88" mass="10475">MREKVGNIKTNSKKPSKKQKKETRQFVFLSGETPLDSIGESFDEDNNDDLRDVYKEYFYDKKGPKCDWIQCIECNIWLHEYCNGNHLH</sequence>
<evidence type="ECO:0000313" key="3">
    <source>
        <dbReference type="Proteomes" id="UP000886998"/>
    </source>
</evidence>
<reference evidence="2" key="1">
    <citation type="submission" date="2020-08" db="EMBL/GenBank/DDBJ databases">
        <title>Multicomponent nature underlies the extraordinary mechanical properties of spider dragline silk.</title>
        <authorList>
            <person name="Kono N."/>
            <person name="Nakamura H."/>
            <person name="Mori M."/>
            <person name="Yoshida Y."/>
            <person name="Ohtoshi R."/>
            <person name="Malay A.D."/>
            <person name="Moran D.A.P."/>
            <person name="Tomita M."/>
            <person name="Numata K."/>
            <person name="Arakawa K."/>
        </authorList>
    </citation>
    <scope>NUCLEOTIDE SEQUENCE</scope>
</reference>
<dbReference type="Proteomes" id="UP000886998">
    <property type="component" value="Unassembled WGS sequence"/>
</dbReference>
<accession>A0A8X7BV22</accession>
<keyword evidence="3" id="KW-1185">Reference proteome</keyword>
<organism evidence="2 3">
    <name type="scientific">Trichonephila inaurata madagascariensis</name>
    <dbReference type="NCBI Taxonomy" id="2747483"/>
    <lineage>
        <taxon>Eukaryota</taxon>
        <taxon>Metazoa</taxon>
        <taxon>Ecdysozoa</taxon>
        <taxon>Arthropoda</taxon>
        <taxon>Chelicerata</taxon>
        <taxon>Arachnida</taxon>
        <taxon>Araneae</taxon>
        <taxon>Araneomorphae</taxon>
        <taxon>Entelegynae</taxon>
        <taxon>Araneoidea</taxon>
        <taxon>Nephilidae</taxon>
        <taxon>Trichonephila</taxon>
        <taxon>Trichonephila inaurata</taxon>
    </lineage>
</organism>
<name>A0A8X7BV22_9ARAC</name>
<dbReference type="EMBL" id="BMAV01003817">
    <property type="protein sequence ID" value="GFY43682.1"/>
    <property type="molecule type" value="Genomic_DNA"/>
</dbReference>
<gene>
    <name evidence="2" type="ORF">TNIN_4771</name>
</gene>
<comment type="caution">
    <text evidence="2">The sequence shown here is derived from an EMBL/GenBank/DDBJ whole genome shotgun (WGS) entry which is preliminary data.</text>
</comment>
<evidence type="ECO:0000256" key="1">
    <source>
        <dbReference type="SAM" id="MobiDB-lite"/>
    </source>
</evidence>
<feature type="region of interest" description="Disordered" evidence="1">
    <location>
        <begin position="1"/>
        <end position="24"/>
    </location>
</feature>
<dbReference type="OrthoDB" id="7477068at2759"/>
<proteinExistence type="predicted"/>
<protein>
    <submittedName>
        <fullName evidence="2">Uncharacterized protein</fullName>
    </submittedName>
</protein>
<evidence type="ECO:0000313" key="2">
    <source>
        <dbReference type="EMBL" id="GFY43682.1"/>
    </source>
</evidence>
<feature type="compositionally biased region" description="Basic residues" evidence="1">
    <location>
        <begin position="11"/>
        <end position="21"/>
    </location>
</feature>